<dbReference type="InterPro" id="IPR044861">
    <property type="entry name" value="IPNS-like_FE2OG_OXY"/>
</dbReference>
<comment type="similarity">
    <text evidence="1">Belongs to the iron/ascorbate-dependent oxidoreductase family.</text>
</comment>
<feature type="region of interest" description="Disordered" evidence="2">
    <location>
        <begin position="158"/>
        <end position="185"/>
    </location>
</feature>
<dbReference type="InterPro" id="IPR026992">
    <property type="entry name" value="DIOX_N"/>
</dbReference>
<dbReference type="InterPro" id="IPR005123">
    <property type="entry name" value="Oxoglu/Fe-dep_dioxygenase_dom"/>
</dbReference>
<feature type="domain" description="Fe2OG dioxygenase" evidence="3">
    <location>
        <begin position="233"/>
        <end position="346"/>
    </location>
</feature>
<keyword evidence="1" id="KW-0479">Metal-binding</keyword>
<sequence>MLMMRFAAGFRLVRRRPVQVSSWSPFLFDSTLRRTQATTTTRTMTTNSTTNSTTSVPIVDLSQPAHVVGKAIHDACTRVGFFNVVHHNVSPDLLQSVLGEARAFFDGSTLDEKDRISIRQNESFRGYQRMGENWTGGMSDAHEALDFFSESDRALLPNINTRNDNNNHDDAGRRRPTNYGRNQWPDPSIYPNFRPVMERYVQEMTRVGARLMQGCALGLDLKDPNYFHKYFDDPFWILRLIHYPSTIQNTMNQPKNDQNKTESMGCGEHTDYGMFTLIWSEKVPETLQIRTGQEWTFVEPVEGAFLCNVGDMLSRWTNGMYRSTPHRVLRPGGGISRVSCPFFYEPSYDAIIAPIDVLVQRSNQAPSFQPIRYGDHLLSKTSSNFVLGQSSDHESNKNMGKKT</sequence>
<dbReference type="PRINTS" id="PR00682">
    <property type="entry name" value="IPNSYNTHASE"/>
</dbReference>
<evidence type="ECO:0000256" key="2">
    <source>
        <dbReference type="SAM" id="MobiDB-lite"/>
    </source>
</evidence>
<dbReference type="Pfam" id="PF03171">
    <property type="entry name" value="2OG-FeII_Oxy"/>
    <property type="match status" value="1"/>
</dbReference>
<organism evidence="4">
    <name type="scientific">Attheya septentrionalis</name>
    <dbReference type="NCBI Taxonomy" id="420275"/>
    <lineage>
        <taxon>Eukaryota</taxon>
        <taxon>Sar</taxon>
        <taxon>Stramenopiles</taxon>
        <taxon>Ochrophyta</taxon>
        <taxon>Bacillariophyta</taxon>
        <taxon>Coscinodiscophyceae</taxon>
        <taxon>Chaetocerotophycidae</taxon>
        <taxon>Chaetocerotales</taxon>
        <taxon>Attheyaceae</taxon>
        <taxon>Attheya</taxon>
    </lineage>
</organism>
<proteinExistence type="inferred from homology"/>
<dbReference type="GO" id="GO:0046872">
    <property type="term" value="F:metal ion binding"/>
    <property type="evidence" value="ECO:0007669"/>
    <property type="project" value="UniProtKB-KW"/>
</dbReference>
<dbReference type="InterPro" id="IPR027443">
    <property type="entry name" value="IPNS-like_sf"/>
</dbReference>
<evidence type="ECO:0000256" key="1">
    <source>
        <dbReference type="RuleBase" id="RU003682"/>
    </source>
</evidence>
<dbReference type="Pfam" id="PF14226">
    <property type="entry name" value="DIOX_N"/>
    <property type="match status" value="1"/>
</dbReference>
<dbReference type="Gene3D" id="2.60.120.330">
    <property type="entry name" value="B-lactam Antibiotic, Isopenicillin N Synthase, Chain"/>
    <property type="match status" value="1"/>
</dbReference>
<dbReference type="InterPro" id="IPR050231">
    <property type="entry name" value="Iron_ascorbate_oxido_reductase"/>
</dbReference>
<keyword evidence="1" id="KW-0560">Oxidoreductase</keyword>
<dbReference type="PANTHER" id="PTHR47990">
    <property type="entry name" value="2-OXOGLUTARATE (2OG) AND FE(II)-DEPENDENT OXYGENASE SUPERFAMILY PROTEIN-RELATED"/>
    <property type="match status" value="1"/>
</dbReference>
<dbReference type="EMBL" id="HBHQ01027274">
    <property type="protein sequence ID" value="CAD9826648.1"/>
    <property type="molecule type" value="Transcribed_RNA"/>
</dbReference>
<reference evidence="4" key="1">
    <citation type="submission" date="2021-01" db="EMBL/GenBank/DDBJ databases">
        <authorList>
            <person name="Corre E."/>
            <person name="Pelletier E."/>
            <person name="Niang G."/>
            <person name="Scheremetjew M."/>
            <person name="Finn R."/>
            <person name="Kale V."/>
            <person name="Holt S."/>
            <person name="Cochrane G."/>
            <person name="Meng A."/>
            <person name="Brown T."/>
            <person name="Cohen L."/>
        </authorList>
    </citation>
    <scope>NUCLEOTIDE SEQUENCE</scope>
    <source>
        <strain evidence="4">CCMP2084</strain>
    </source>
</reference>
<dbReference type="SUPFAM" id="SSF51197">
    <property type="entry name" value="Clavaminate synthase-like"/>
    <property type="match status" value="1"/>
</dbReference>
<dbReference type="GO" id="GO:0016491">
    <property type="term" value="F:oxidoreductase activity"/>
    <property type="evidence" value="ECO:0007669"/>
    <property type="project" value="UniProtKB-KW"/>
</dbReference>
<dbReference type="AlphaFoldDB" id="A0A7S2XSH9"/>
<keyword evidence="1" id="KW-0408">Iron</keyword>
<name>A0A7S2XSH9_9STRA</name>
<gene>
    <name evidence="4" type="ORF">ASEP1449_LOCUS18482</name>
</gene>
<accession>A0A7S2XSH9</accession>
<evidence type="ECO:0000259" key="3">
    <source>
        <dbReference type="PROSITE" id="PS51471"/>
    </source>
</evidence>
<protein>
    <recommendedName>
        <fullName evidence="3">Fe2OG dioxygenase domain-containing protein</fullName>
    </recommendedName>
</protein>
<evidence type="ECO:0000313" key="4">
    <source>
        <dbReference type="EMBL" id="CAD9826648.1"/>
    </source>
</evidence>
<dbReference type="PROSITE" id="PS51471">
    <property type="entry name" value="FE2OG_OXY"/>
    <property type="match status" value="1"/>
</dbReference>